<dbReference type="Gene3D" id="3.40.50.1820">
    <property type="entry name" value="alpha/beta hydrolase"/>
    <property type="match status" value="1"/>
</dbReference>
<evidence type="ECO:0000256" key="1">
    <source>
        <dbReference type="SAM" id="MobiDB-lite"/>
    </source>
</evidence>
<dbReference type="SUPFAM" id="SSF53474">
    <property type="entry name" value="alpha/beta-Hydrolases"/>
    <property type="match status" value="1"/>
</dbReference>
<dbReference type="Proteomes" id="UP000297496">
    <property type="component" value="Unassembled WGS sequence"/>
</dbReference>
<gene>
    <name evidence="2" type="ORF">EXE59_08340</name>
</gene>
<evidence type="ECO:0008006" key="4">
    <source>
        <dbReference type="Google" id="ProtNLM"/>
    </source>
</evidence>
<dbReference type="AlphaFoldDB" id="A0A4Z1CJX2"/>
<evidence type="ECO:0000313" key="3">
    <source>
        <dbReference type="Proteomes" id="UP000297496"/>
    </source>
</evidence>
<comment type="caution">
    <text evidence="2">The sequence shown here is derived from an EMBL/GenBank/DDBJ whole genome shotgun (WGS) entry which is preliminary data.</text>
</comment>
<sequence>MIGRTRDGEPAGGRSTLAARAYAAATAAEAWAYGLLERLGVDAAHVAGNSMGGFVAATSCSSATGATRSCSTASPTSTASRPSTTG</sequence>
<reference evidence="2 3" key="1">
    <citation type="submission" date="2019-04" db="EMBL/GenBank/DDBJ databases">
        <title>Three New Species of Nocardioides, Nocardioides euryhalodurans sp. nov., Nocardioides seonyuensis sp. nov. and Nocardioides eburneoflavus sp. nov. Isolated from Soil.</title>
        <authorList>
            <person name="Roh S.G."/>
            <person name="Lee C."/>
            <person name="Kim M.-K."/>
            <person name="Kim S.B."/>
        </authorList>
    </citation>
    <scope>NUCLEOTIDE SEQUENCE [LARGE SCALE GENOMIC DNA]</scope>
    <source>
        <strain evidence="2 3">MMS17-SY213</strain>
    </source>
</reference>
<accession>A0A4Z1CJX2</accession>
<keyword evidence="3" id="KW-1185">Reference proteome</keyword>
<dbReference type="InterPro" id="IPR029058">
    <property type="entry name" value="AB_hydrolase_fold"/>
</dbReference>
<protein>
    <recommendedName>
        <fullName evidence="4">Alpha/beta fold hydrolase</fullName>
    </recommendedName>
</protein>
<organism evidence="2 3">
    <name type="scientific">Nocardioides eburneiflavus</name>
    <dbReference type="NCBI Taxonomy" id="2518372"/>
    <lineage>
        <taxon>Bacteria</taxon>
        <taxon>Bacillati</taxon>
        <taxon>Actinomycetota</taxon>
        <taxon>Actinomycetes</taxon>
        <taxon>Propionibacteriales</taxon>
        <taxon>Nocardioidaceae</taxon>
        <taxon>Nocardioides</taxon>
    </lineage>
</organism>
<evidence type="ECO:0000313" key="2">
    <source>
        <dbReference type="EMBL" id="TGN63960.1"/>
    </source>
</evidence>
<feature type="region of interest" description="Disordered" evidence="1">
    <location>
        <begin position="64"/>
        <end position="86"/>
    </location>
</feature>
<name>A0A4Z1CJX2_9ACTN</name>
<dbReference type="EMBL" id="SRRO01000001">
    <property type="protein sequence ID" value="TGN63960.1"/>
    <property type="molecule type" value="Genomic_DNA"/>
</dbReference>
<dbReference type="RefSeq" id="WP_135838490.1">
    <property type="nucleotide sequence ID" value="NZ_SRRO01000001.1"/>
</dbReference>
<proteinExistence type="predicted"/>